<evidence type="ECO:0000313" key="2">
    <source>
        <dbReference type="Proteomes" id="UP001140234"/>
    </source>
</evidence>
<dbReference type="EMBL" id="JANBUJ010000926">
    <property type="protein sequence ID" value="KAJ2769485.1"/>
    <property type="molecule type" value="Genomic_DNA"/>
</dbReference>
<evidence type="ECO:0000313" key="1">
    <source>
        <dbReference type="EMBL" id="KAJ2769485.1"/>
    </source>
</evidence>
<sequence length="319" mass="35004">MERAETPESASLHKSEALVAPEDPTGRKLRWAFRKVDATLLLVIIVQNTLNSMDRANLGLSKVRGLEADTGMSGSDFNVVASLLYPTYLVFMLPSNLALRKFGARIWLSVITVAWGIVNMCMAFAKNRTDLILCRLFLGATESGATPGALMLIALWYPRSMVTSRVALFYSAFAAGAVIGGPIASAISTIDNPLFPKWGWIFFIEGLVTVGFGLIMFVLLADYPEKSWQLNADEKLLIRQRMDDEQVEGGHRKVNTRRLWVHARDPLIYAQALILFCANFGVNTILTFAAIIVRQLGYTAGQSQALQAAPGLCGFVGIL</sequence>
<accession>A0ACC1JXJ7</accession>
<feature type="non-terminal residue" evidence="1">
    <location>
        <position position="319"/>
    </location>
</feature>
<proteinExistence type="predicted"/>
<gene>
    <name evidence="1" type="ORF">IWQ57_003082</name>
</gene>
<reference evidence="1" key="1">
    <citation type="submission" date="2022-07" db="EMBL/GenBank/DDBJ databases">
        <title>Phylogenomic reconstructions and comparative analyses of Kickxellomycotina fungi.</title>
        <authorList>
            <person name="Reynolds N.K."/>
            <person name="Stajich J.E."/>
            <person name="Barry K."/>
            <person name="Grigoriev I.V."/>
            <person name="Crous P."/>
            <person name="Smith M.E."/>
        </authorList>
    </citation>
    <scope>NUCLEOTIDE SEQUENCE</scope>
    <source>
        <strain evidence="1">CBS 109366</strain>
    </source>
</reference>
<comment type="caution">
    <text evidence="1">The sequence shown here is derived from an EMBL/GenBank/DDBJ whole genome shotgun (WGS) entry which is preliminary data.</text>
</comment>
<organism evidence="1 2">
    <name type="scientific">Coemansia nantahalensis</name>
    <dbReference type="NCBI Taxonomy" id="2789366"/>
    <lineage>
        <taxon>Eukaryota</taxon>
        <taxon>Fungi</taxon>
        <taxon>Fungi incertae sedis</taxon>
        <taxon>Zoopagomycota</taxon>
        <taxon>Kickxellomycotina</taxon>
        <taxon>Kickxellomycetes</taxon>
        <taxon>Kickxellales</taxon>
        <taxon>Kickxellaceae</taxon>
        <taxon>Coemansia</taxon>
    </lineage>
</organism>
<name>A0ACC1JXJ7_9FUNG</name>
<keyword evidence="2" id="KW-1185">Reference proteome</keyword>
<dbReference type="Proteomes" id="UP001140234">
    <property type="component" value="Unassembled WGS sequence"/>
</dbReference>
<protein>
    <submittedName>
        <fullName evidence="1">Uncharacterized protein</fullName>
    </submittedName>
</protein>